<dbReference type="EMBL" id="WOCE01000013">
    <property type="protein sequence ID" value="KAE9601805.1"/>
    <property type="molecule type" value="Genomic_DNA"/>
</dbReference>
<evidence type="ECO:0000313" key="9">
    <source>
        <dbReference type="EMBL" id="KAE9601805.1"/>
    </source>
</evidence>
<evidence type="ECO:0000256" key="4">
    <source>
        <dbReference type="ARBA" id="ARBA00023008"/>
    </source>
</evidence>
<feature type="compositionally biased region" description="Pro residues" evidence="6">
    <location>
        <begin position="174"/>
        <end position="185"/>
    </location>
</feature>
<evidence type="ECO:0000256" key="1">
    <source>
        <dbReference type="ARBA" id="ARBA00022448"/>
    </source>
</evidence>
<keyword evidence="5" id="KW-0325">Glycoprotein</keyword>
<evidence type="ECO:0000313" key="10">
    <source>
        <dbReference type="Proteomes" id="UP000447434"/>
    </source>
</evidence>
<keyword evidence="10" id="KW-1185">Reference proteome</keyword>
<keyword evidence="2" id="KW-0479">Metal-binding</keyword>
<keyword evidence="3" id="KW-0249">Electron transport</keyword>
<dbReference type="SUPFAM" id="SSF49503">
    <property type="entry name" value="Cupredoxins"/>
    <property type="match status" value="1"/>
</dbReference>
<dbReference type="Pfam" id="PF02298">
    <property type="entry name" value="Cu_bind_like"/>
    <property type="match status" value="1"/>
</dbReference>
<keyword evidence="1" id="KW-0813">Transport</keyword>
<dbReference type="OrthoDB" id="5421909at2759"/>
<dbReference type="AlphaFoldDB" id="A0A6A4PJU7"/>
<dbReference type="Gene3D" id="2.60.40.420">
    <property type="entry name" value="Cupredoxins - blue copper proteins"/>
    <property type="match status" value="1"/>
</dbReference>
<dbReference type="PANTHER" id="PTHR33021:SF546">
    <property type="entry name" value="PLASTOCYANIN-LIKE DOMAIN PROTEIN"/>
    <property type="match status" value="1"/>
</dbReference>
<dbReference type="Proteomes" id="UP000447434">
    <property type="component" value="Chromosome 13"/>
</dbReference>
<name>A0A6A4PJU7_LUPAL</name>
<dbReference type="PANTHER" id="PTHR33021">
    <property type="entry name" value="BLUE COPPER PROTEIN"/>
    <property type="match status" value="1"/>
</dbReference>
<feature type="compositionally biased region" description="Low complexity" evidence="6">
    <location>
        <begin position="162"/>
        <end position="171"/>
    </location>
</feature>
<organism evidence="9 10">
    <name type="scientific">Lupinus albus</name>
    <name type="common">White lupine</name>
    <name type="synonym">Lupinus termis</name>
    <dbReference type="NCBI Taxonomy" id="3870"/>
    <lineage>
        <taxon>Eukaryota</taxon>
        <taxon>Viridiplantae</taxon>
        <taxon>Streptophyta</taxon>
        <taxon>Embryophyta</taxon>
        <taxon>Tracheophyta</taxon>
        <taxon>Spermatophyta</taxon>
        <taxon>Magnoliopsida</taxon>
        <taxon>eudicotyledons</taxon>
        <taxon>Gunneridae</taxon>
        <taxon>Pentapetalae</taxon>
        <taxon>rosids</taxon>
        <taxon>fabids</taxon>
        <taxon>Fabales</taxon>
        <taxon>Fabaceae</taxon>
        <taxon>Papilionoideae</taxon>
        <taxon>50 kb inversion clade</taxon>
        <taxon>genistoids sensu lato</taxon>
        <taxon>core genistoids</taxon>
        <taxon>Genisteae</taxon>
        <taxon>Lupinus</taxon>
    </lineage>
</organism>
<feature type="chain" id="PRO_5043613325" evidence="8">
    <location>
        <begin position="26"/>
        <end position="212"/>
    </location>
</feature>
<evidence type="ECO:0000256" key="7">
    <source>
        <dbReference type="SAM" id="Phobius"/>
    </source>
</evidence>
<protein>
    <submittedName>
        <fullName evidence="9">Putative cupredoxin</fullName>
    </submittedName>
</protein>
<dbReference type="GO" id="GO:0009055">
    <property type="term" value="F:electron transfer activity"/>
    <property type="evidence" value="ECO:0007669"/>
    <property type="project" value="InterPro"/>
</dbReference>
<keyword evidence="8" id="KW-0732">Signal</keyword>
<comment type="caution">
    <text evidence="9">The sequence shown here is derived from an EMBL/GenBank/DDBJ whole genome shotgun (WGS) entry which is preliminary data.</text>
</comment>
<keyword evidence="4" id="KW-0186">Copper</keyword>
<dbReference type="InterPro" id="IPR003245">
    <property type="entry name" value="Phytocyanin_dom"/>
</dbReference>
<feature type="transmembrane region" description="Helical" evidence="7">
    <location>
        <begin position="191"/>
        <end position="210"/>
    </location>
</feature>
<feature type="signal peptide" evidence="8">
    <location>
        <begin position="1"/>
        <end position="25"/>
    </location>
</feature>
<dbReference type="FunFam" id="2.60.40.420:FF:000003">
    <property type="entry name" value="Blue copper"/>
    <property type="match status" value="1"/>
</dbReference>
<gene>
    <name evidence="9" type="ORF">Lalb_Chr13g0301721</name>
</gene>
<keyword evidence="7" id="KW-0472">Membrane</keyword>
<sequence length="212" mass="22452">MVELRNVSIIVVVIVGALLLQSIEAAEYTVGGDIGWTSFPPGGASFYSNWAANFTFKVNDILVFNFESGRHSVAIITKGKYNKCDMSENTPSLATGPARVTLDHKGKFYFACPFTSHCKSGQKLKVKVVTHSSSPISSPSPPPQVYAPPLPSGLVPTPPPSSSSSSSTVSGVIAPPPPPPPPPRPLKGSAMTLPVTFSLLLINVAFHVLLHF</sequence>
<evidence type="ECO:0000256" key="3">
    <source>
        <dbReference type="ARBA" id="ARBA00022982"/>
    </source>
</evidence>
<feature type="region of interest" description="Disordered" evidence="6">
    <location>
        <begin position="132"/>
        <end position="187"/>
    </location>
</feature>
<dbReference type="InterPro" id="IPR008972">
    <property type="entry name" value="Cupredoxin"/>
</dbReference>
<dbReference type="InterPro" id="IPR039391">
    <property type="entry name" value="Phytocyanin-like"/>
</dbReference>
<evidence type="ECO:0000256" key="2">
    <source>
        <dbReference type="ARBA" id="ARBA00022723"/>
    </source>
</evidence>
<evidence type="ECO:0000256" key="8">
    <source>
        <dbReference type="SAM" id="SignalP"/>
    </source>
</evidence>
<evidence type="ECO:0000256" key="5">
    <source>
        <dbReference type="ARBA" id="ARBA00023180"/>
    </source>
</evidence>
<proteinExistence type="predicted"/>
<dbReference type="PROSITE" id="PS51485">
    <property type="entry name" value="PHYTOCYANIN"/>
    <property type="match status" value="1"/>
</dbReference>
<reference evidence="10" key="1">
    <citation type="journal article" date="2020" name="Nat. Commun.">
        <title>Genome sequence of the cluster root forming white lupin.</title>
        <authorList>
            <person name="Hufnagel B."/>
            <person name="Marques A."/>
            <person name="Soriano A."/>
            <person name="Marques L."/>
            <person name="Divol F."/>
            <person name="Doumas P."/>
            <person name="Sallet E."/>
            <person name="Mancinotti D."/>
            <person name="Carrere S."/>
            <person name="Marande W."/>
            <person name="Arribat S."/>
            <person name="Keller J."/>
            <person name="Huneau C."/>
            <person name="Blein T."/>
            <person name="Aime D."/>
            <person name="Laguerre M."/>
            <person name="Taylor J."/>
            <person name="Schubert V."/>
            <person name="Nelson M."/>
            <person name="Geu-Flores F."/>
            <person name="Crespi M."/>
            <person name="Gallardo-Guerrero K."/>
            <person name="Delaux P.-M."/>
            <person name="Salse J."/>
            <person name="Berges H."/>
            <person name="Guyot R."/>
            <person name="Gouzy J."/>
            <person name="Peret B."/>
        </authorList>
    </citation>
    <scope>NUCLEOTIDE SEQUENCE [LARGE SCALE GENOMIC DNA]</scope>
    <source>
        <strain evidence="10">cv. Amiga</strain>
    </source>
</reference>
<evidence type="ECO:0000256" key="6">
    <source>
        <dbReference type="SAM" id="MobiDB-lite"/>
    </source>
</evidence>
<accession>A0A6A4PJU7</accession>
<keyword evidence="7" id="KW-0812">Transmembrane</keyword>
<dbReference type="GO" id="GO:0005886">
    <property type="term" value="C:plasma membrane"/>
    <property type="evidence" value="ECO:0007669"/>
    <property type="project" value="TreeGrafter"/>
</dbReference>
<dbReference type="GO" id="GO:0046872">
    <property type="term" value="F:metal ion binding"/>
    <property type="evidence" value="ECO:0007669"/>
    <property type="project" value="UniProtKB-KW"/>
</dbReference>
<feature type="compositionally biased region" description="Pro residues" evidence="6">
    <location>
        <begin position="138"/>
        <end position="161"/>
    </location>
</feature>
<keyword evidence="7" id="KW-1133">Transmembrane helix</keyword>